<sequence length="180" mass="19447">MSDLAQSRRALLIVDMQHGLFNGAEPPHEGARVLDNINLLIARARATHAPIFAARHTGPKGSPIEPGSALTQLLADLHVDAERDVTFDKTRPSCFAGTGLAQWLRDAKVDELAIVGMKTEYCVDTTCRAASELGWRTVLIEDSHTTTDAPGLSAQAIVAHHNRVLSGPFVKLARAADYVF</sequence>
<dbReference type="SUPFAM" id="SSF52499">
    <property type="entry name" value="Isochorismatase-like hydrolases"/>
    <property type="match status" value="1"/>
</dbReference>
<dbReference type="EMBL" id="FNZM01000018">
    <property type="protein sequence ID" value="SEK10176.1"/>
    <property type="molecule type" value="Genomic_DNA"/>
</dbReference>
<name>A0AAQ1GKY7_9BURK</name>
<dbReference type="GO" id="GO:0016787">
    <property type="term" value="F:hydrolase activity"/>
    <property type="evidence" value="ECO:0007669"/>
    <property type="project" value="UniProtKB-KW"/>
</dbReference>
<dbReference type="InterPro" id="IPR050272">
    <property type="entry name" value="Isochorismatase-like_hydrls"/>
</dbReference>
<organism evidence="3 4">
    <name type="scientific">Paraburkholderia tropica</name>
    <dbReference type="NCBI Taxonomy" id="92647"/>
    <lineage>
        <taxon>Bacteria</taxon>
        <taxon>Pseudomonadati</taxon>
        <taxon>Pseudomonadota</taxon>
        <taxon>Betaproteobacteria</taxon>
        <taxon>Burkholderiales</taxon>
        <taxon>Burkholderiaceae</taxon>
        <taxon>Paraburkholderia</taxon>
    </lineage>
</organism>
<evidence type="ECO:0000313" key="4">
    <source>
        <dbReference type="Proteomes" id="UP000183529"/>
    </source>
</evidence>
<dbReference type="InterPro" id="IPR036380">
    <property type="entry name" value="Isochorismatase-like_sf"/>
</dbReference>
<proteinExistence type="predicted"/>
<dbReference type="Pfam" id="PF00857">
    <property type="entry name" value="Isochorismatase"/>
    <property type="match status" value="1"/>
</dbReference>
<dbReference type="CDD" id="cd01014">
    <property type="entry name" value="nicotinamidase_related"/>
    <property type="match status" value="1"/>
</dbReference>
<feature type="domain" description="Isochorismatase-like" evidence="2">
    <location>
        <begin position="10"/>
        <end position="155"/>
    </location>
</feature>
<evidence type="ECO:0000259" key="2">
    <source>
        <dbReference type="Pfam" id="PF00857"/>
    </source>
</evidence>
<comment type="caution">
    <text evidence="3">The sequence shown here is derived from an EMBL/GenBank/DDBJ whole genome shotgun (WGS) entry which is preliminary data.</text>
</comment>
<protein>
    <submittedName>
        <fullName evidence="3">Nicotinamidase-related amidase</fullName>
    </submittedName>
</protein>
<dbReference type="Gene3D" id="3.40.50.850">
    <property type="entry name" value="Isochorismatase-like"/>
    <property type="match status" value="1"/>
</dbReference>
<dbReference type="PANTHER" id="PTHR43540">
    <property type="entry name" value="PEROXYUREIDOACRYLATE/UREIDOACRYLATE AMIDOHYDROLASE-RELATED"/>
    <property type="match status" value="1"/>
</dbReference>
<dbReference type="RefSeq" id="WP_074986614.1">
    <property type="nucleotide sequence ID" value="NZ_CADFGN010000004.1"/>
</dbReference>
<dbReference type="InterPro" id="IPR000868">
    <property type="entry name" value="Isochorismatase-like_dom"/>
</dbReference>
<dbReference type="PANTHER" id="PTHR43540:SF14">
    <property type="entry name" value="ISOCHORISMATASE"/>
    <property type="match status" value="1"/>
</dbReference>
<gene>
    <name evidence="3" type="ORF">SAMN05216550_118157</name>
</gene>
<evidence type="ECO:0000313" key="3">
    <source>
        <dbReference type="EMBL" id="SEK10176.1"/>
    </source>
</evidence>
<dbReference type="AlphaFoldDB" id="A0AAQ1GKY7"/>
<dbReference type="Proteomes" id="UP000183529">
    <property type="component" value="Unassembled WGS sequence"/>
</dbReference>
<keyword evidence="1" id="KW-0378">Hydrolase</keyword>
<reference evidence="3 4" key="1">
    <citation type="submission" date="2016-10" db="EMBL/GenBank/DDBJ databases">
        <authorList>
            <person name="Varghese N."/>
            <person name="Submissions S."/>
        </authorList>
    </citation>
    <scope>NUCLEOTIDE SEQUENCE [LARGE SCALE GENOMIC DNA]</scope>
    <source>
        <strain evidence="3 4">LMG 22274</strain>
    </source>
</reference>
<evidence type="ECO:0000256" key="1">
    <source>
        <dbReference type="ARBA" id="ARBA00022801"/>
    </source>
</evidence>
<accession>A0AAQ1GKY7</accession>